<reference evidence="1" key="1">
    <citation type="journal article" date="2022" name="Int. J. Mol. Sci.">
        <title>Draft Genome of Tanacetum Coccineum: Genomic Comparison of Closely Related Tanacetum-Family Plants.</title>
        <authorList>
            <person name="Yamashiro T."/>
            <person name="Shiraishi A."/>
            <person name="Nakayama K."/>
            <person name="Satake H."/>
        </authorList>
    </citation>
    <scope>NUCLEOTIDE SEQUENCE</scope>
</reference>
<organism evidence="1 2">
    <name type="scientific">Tanacetum coccineum</name>
    <dbReference type="NCBI Taxonomy" id="301880"/>
    <lineage>
        <taxon>Eukaryota</taxon>
        <taxon>Viridiplantae</taxon>
        <taxon>Streptophyta</taxon>
        <taxon>Embryophyta</taxon>
        <taxon>Tracheophyta</taxon>
        <taxon>Spermatophyta</taxon>
        <taxon>Magnoliopsida</taxon>
        <taxon>eudicotyledons</taxon>
        <taxon>Gunneridae</taxon>
        <taxon>Pentapetalae</taxon>
        <taxon>asterids</taxon>
        <taxon>campanulids</taxon>
        <taxon>Asterales</taxon>
        <taxon>Asteraceae</taxon>
        <taxon>Asteroideae</taxon>
        <taxon>Anthemideae</taxon>
        <taxon>Anthemidinae</taxon>
        <taxon>Tanacetum</taxon>
    </lineage>
</organism>
<name>A0ABQ4ZV51_9ASTR</name>
<sequence length="77" mass="8984">MRYLVTKPNGKQLIECILKGPYQMQLMEDLDKEEINIFLLCLPDEVYQTVDAAKSANEVWEKVRRKIEGLEVGKQDK</sequence>
<gene>
    <name evidence="1" type="ORF">Tco_0799586</name>
</gene>
<protein>
    <submittedName>
        <fullName evidence="1">Uncharacterized protein</fullName>
    </submittedName>
</protein>
<evidence type="ECO:0000313" key="1">
    <source>
        <dbReference type="EMBL" id="GJS92618.1"/>
    </source>
</evidence>
<proteinExistence type="predicted"/>
<comment type="caution">
    <text evidence="1">The sequence shown here is derived from an EMBL/GenBank/DDBJ whole genome shotgun (WGS) entry which is preliminary data.</text>
</comment>
<evidence type="ECO:0000313" key="2">
    <source>
        <dbReference type="Proteomes" id="UP001151760"/>
    </source>
</evidence>
<accession>A0ABQ4ZV51</accession>
<keyword evidence="2" id="KW-1185">Reference proteome</keyword>
<reference evidence="1" key="2">
    <citation type="submission" date="2022-01" db="EMBL/GenBank/DDBJ databases">
        <authorList>
            <person name="Yamashiro T."/>
            <person name="Shiraishi A."/>
            <person name="Satake H."/>
            <person name="Nakayama K."/>
        </authorList>
    </citation>
    <scope>NUCLEOTIDE SEQUENCE</scope>
</reference>
<dbReference type="EMBL" id="BQNB010011595">
    <property type="protein sequence ID" value="GJS92618.1"/>
    <property type="molecule type" value="Genomic_DNA"/>
</dbReference>
<dbReference type="Proteomes" id="UP001151760">
    <property type="component" value="Unassembled WGS sequence"/>
</dbReference>